<evidence type="ECO:0000256" key="1">
    <source>
        <dbReference type="SAM" id="MobiDB-lite"/>
    </source>
</evidence>
<gene>
    <name evidence="2" type="ORF">RCL2_000286000</name>
</gene>
<sequence>MKDLGDPIHQSDTSMNYNEIDKNLQGLLDDSPGTTLPWPMHHHNQIPEKKQLKQDSKSQSTPIDNRKKLKQKETDKSFKNGNVIITEYFPQD</sequence>
<comment type="caution">
    <text evidence="2">The sequence shown here is derived from an EMBL/GenBank/DDBJ whole genome shotgun (WGS) entry which is preliminary data.</text>
</comment>
<protein>
    <submittedName>
        <fullName evidence="2">Uncharacterized protein</fullName>
    </submittedName>
</protein>
<dbReference type="AlphaFoldDB" id="A0A8H3QD72"/>
<evidence type="ECO:0000313" key="2">
    <source>
        <dbReference type="EMBL" id="GES75423.1"/>
    </source>
</evidence>
<accession>A0A8H3QD72</accession>
<dbReference type="EMBL" id="BLAL01000016">
    <property type="protein sequence ID" value="GES75423.1"/>
    <property type="molecule type" value="Genomic_DNA"/>
</dbReference>
<name>A0A8H3QD72_9GLOM</name>
<evidence type="ECO:0000313" key="3">
    <source>
        <dbReference type="Proteomes" id="UP000615446"/>
    </source>
</evidence>
<feature type="compositionally biased region" description="Basic and acidic residues" evidence="1">
    <location>
        <begin position="45"/>
        <end position="56"/>
    </location>
</feature>
<reference evidence="2" key="1">
    <citation type="submission" date="2019-10" db="EMBL/GenBank/DDBJ databases">
        <title>Conservation and host-specific expression of non-tandemly repeated heterogenous ribosome RNA gene in arbuscular mycorrhizal fungi.</title>
        <authorList>
            <person name="Maeda T."/>
            <person name="Kobayashi Y."/>
            <person name="Nakagawa T."/>
            <person name="Ezawa T."/>
            <person name="Yamaguchi K."/>
            <person name="Bino T."/>
            <person name="Nishimoto Y."/>
            <person name="Shigenobu S."/>
            <person name="Kawaguchi M."/>
        </authorList>
    </citation>
    <scope>NUCLEOTIDE SEQUENCE</scope>
    <source>
        <strain evidence="2">HR1</strain>
    </source>
</reference>
<dbReference type="Proteomes" id="UP000615446">
    <property type="component" value="Unassembled WGS sequence"/>
</dbReference>
<proteinExistence type="predicted"/>
<feature type="region of interest" description="Disordered" evidence="1">
    <location>
        <begin position="1"/>
        <end position="80"/>
    </location>
</feature>
<organism evidence="2 3">
    <name type="scientific">Rhizophagus clarus</name>
    <dbReference type="NCBI Taxonomy" id="94130"/>
    <lineage>
        <taxon>Eukaryota</taxon>
        <taxon>Fungi</taxon>
        <taxon>Fungi incertae sedis</taxon>
        <taxon>Mucoromycota</taxon>
        <taxon>Glomeromycotina</taxon>
        <taxon>Glomeromycetes</taxon>
        <taxon>Glomerales</taxon>
        <taxon>Glomeraceae</taxon>
        <taxon>Rhizophagus</taxon>
    </lineage>
</organism>